<organism evidence="2 3">
    <name type="scientific">Arcobacter defluvii</name>
    <dbReference type="NCBI Taxonomy" id="873191"/>
    <lineage>
        <taxon>Bacteria</taxon>
        <taxon>Pseudomonadati</taxon>
        <taxon>Campylobacterota</taxon>
        <taxon>Epsilonproteobacteria</taxon>
        <taxon>Campylobacterales</taxon>
        <taxon>Arcobacteraceae</taxon>
        <taxon>Arcobacter</taxon>
    </lineage>
</organism>
<gene>
    <name evidence="2" type="ORF">ADFLV_1342</name>
</gene>
<protein>
    <submittedName>
        <fullName evidence="2">Uncharacterized protein</fullName>
    </submittedName>
</protein>
<dbReference type="EMBL" id="CP053835">
    <property type="protein sequence ID" value="QKF77373.1"/>
    <property type="molecule type" value="Genomic_DNA"/>
</dbReference>
<evidence type="ECO:0000256" key="1">
    <source>
        <dbReference type="SAM" id="Phobius"/>
    </source>
</evidence>
<keyword evidence="1" id="KW-1133">Transmembrane helix</keyword>
<keyword evidence="1" id="KW-0472">Membrane</keyword>
<dbReference type="AlphaFoldDB" id="A0AAE7BF23"/>
<keyword evidence="1" id="KW-0812">Transmembrane</keyword>
<proteinExistence type="predicted"/>
<accession>A0AAE7BF23</accession>
<keyword evidence="3" id="KW-1185">Reference proteome</keyword>
<dbReference type="KEGG" id="adz:ADFLV_1342"/>
<name>A0AAE7BF23_9BACT</name>
<evidence type="ECO:0000313" key="2">
    <source>
        <dbReference type="EMBL" id="QKF77373.1"/>
    </source>
</evidence>
<dbReference type="Proteomes" id="UP000503313">
    <property type="component" value="Chromosome"/>
</dbReference>
<sequence length="68" mass="7531">MSIETSTFWIMIGTWVAGIGTVGAVITSLYLASKVISTIHDTFRIKIDKTLALKIMTERKRIANSSEN</sequence>
<reference evidence="2 3" key="1">
    <citation type="submission" date="2020-05" db="EMBL/GenBank/DDBJ databases">
        <title>Complete genome sequencing of Campylobacter and Arcobacter type strains.</title>
        <authorList>
            <person name="Miller W.G."/>
            <person name="Yee E."/>
        </authorList>
    </citation>
    <scope>NUCLEOTIDE SEQUENCE [LARGE SCALE GENOMIC DNA]</scope>
    <source>
        <strain evidence="2 3">LMG 25694</strain>
    </source>
</reference>
<feature type="transmembrane region" description="Helical" evidence="1">
    <location>
        <begin position="6"/>
        <end position="32"/>
    </location>
</feature>
<dbReference type="RefSeq" id="WP_129012215.1">
    <property type="nucleotide sequence ID" value="NZ_CP053835.1"/>
</dbReference>
<evidence type="ECO:0000313" key="3">
    <source>
        <dbReference type="Proteomes" id="UP000503313"/>
    </source>
</evidence>